<evidence type="ECO:0008006" key="3">
    <source>
        <dbReference type="Google" id="ProtNLM"/>
    </source>
</evidence>
<dbReference type="EMBL" id="WNYA01000007">
    <property type="protein sequence ID" value="KAG8561240.1"/>
    <property type="molecule type" value="Genomic_DNA"/>
</dbReference>
<reference evidence="1" key="1">
    <citation type="thesis" date="2020" institute="ProQuest LLC" country="789 East Eisenhower Parkway, Ann Arbor, MI, USA">
        <title>Comparative Genomics and Chromosome Evolution.</title>
        <authorList>
            <person name="Mudd A.B."/>
        </authorList>
    </citation>
    <scope>NUCLEOTIDE SEQUENCE</scope>
    <source>
        <strain evidence="1">237g6f4</strain>
        <tissue evidence="1">Blood</tissue>
    </source>
</reference>
<organism evidence="1 2">
    <name type="scientific">Engystomops pustulosus</name>
    <name type="common">Tungara frog</name>
    <name type="synonym">Physalaemus pustulosus</name>
    <dbReference type="NCBI Taxonomy" id="76066"/>
    <lineage>
        <taxon>Eukaryota</taxon>
        <taxon>Metazoa</taxon>
        <taxon>Chordata</taxon>
        <taxon>Craniata</taxon>
        <taxon>Vertebrata</taxon>
        <taxon>Euteleostomi</taxon>
        <taxon>Amphibia</taxon>
        <taxon>Batrachia</taxon>
        <taxon>Anura</taxon>
        <taxon>Neobatrachia</taxon>
        <taxon>Hyloidea</taxon>
        <taxon>Leptodactylidae</taxon>
        <taxon>Leiuperinae</taxon>
        <taxon>Engystomops</taxon>
    </lineage>
</organism>
<dbReference type="AlphaFoldDB" id="A0AAV7ANZ8"/>
<name>A0AAV7ANZ8_ENGPU</name>
<gene>
    <name evidence="1" type="ORF">GDO81_015299</name>
</gene>
<keyword evidence="2" id="KW-1185">Reference proteome</keyword>
<sequence>MSKIRYTLWRHLSAPSAFSAGQCTFGEVSPGTGRFRPSFLYTVLPEVSSGRVCCQTPFTRYSQCYVTRLRSLCHPRPLLIV</sequence>
<comment type="caution">
    <text evidence="1">The sequence shown here is derived from an EMBL/GenBank/DDBJ whole genome shotgun (WGS) entry which is preliminary data.</text>
</comment>
<accession>A0AAV7ANZ8</accession>
<dbReference type="Proteomes" id="UP000824782">
    <property type="component" value="Unassembled WGS sequence"/>
</dbReference>
<evidence type="ECO:0000313" key="2">
    <source>
        <dbReference type="Proteomes" id="UP000824782"/>
    </source>
</evidence>
<protein>
    <recommendedName>
        <fullName evidence="3">Secreted protein</fullName>
    </recommendedName>
</protein>
<proteinExistence type="predicted"/>
<evidence type="ECO:0000313" key="1">
    <source>
        <dbReference type="EMBL" id="KAG8561240.1"/>
    </source>
</evidence>